<accession>A0A089MT88</accession>
<dbReference type="EMBL" id="CP009285">
    <property type="protein sequence ID" value="AIQ59679.1"/>
    <property type="molecule type" value="Genomic_DNA"/>
</dbReference>
<organism evidence="1 2">
    <name type="scientific">Paenibacillus borealis</name>
    <dbReference type="NCBI Taxonomy" id="160799"/>
    <lineage>
        <taxon>Bacteria</taxon>
        <taxon>Bacillati</taxon>
        <taxon>Bacillota</taxon>
        <taxon>Bacilli</taxon>
        <taxon>Bacillales</taxon>
        <taxon>Paenibacillaceae</taxon>
        <taxon>Paenibacillus</taxon>
    </lineage>
</organism>
<evidence type="ECO:0000313" key="1">
    <source>
        <dbReference type="EMBL" id="AIQ59679.1"/>
    </source>
</evidence>
<gene>
    <name evidence="1" type="ORF">PBOR_24015</name>
</gene>
<dbReference type="SUPFAM" id="SSF52266">
    <property type="entry name" value="SGNH hydrolase"/>
    <property type="match status" value="1"/>
</dbReference>
<dbReference type="KEGG" id="pbd:PBOR_24015"/>
<reference evidence="1" key="1">
    <citation type="submission" date="2014-08" db="EMBL/GenBank/DDBJ databases">
        <title>Comparative genomics of the Paenibacillus odorifer group.</title>
        <authorList>
            <person name="den Bakker H.C."/>
            <person name="Tsai Y.-C.Y.-C."/>
            <person name="Martin N."/>
            <person name="Korlach J."/>
            <person name="Wiedmann M."/>
        </authorList>
    </citation>
    <scope>NUCLEOTIDE SEQUENCE [LARGE SCALE GENOMIC DNA]</scope>
    <source>
        <strain evidence="1">DSM 13188</strain>
    </source>
</reference>
<keyword evidence="2" id="KW-1185">Reference proteome</keyword>
<dbReference type="InterPro" id="IPR036514">
    <property type="entry name" value="SGNH_hydro_sf"/>
</dbReference>
<dbReference type="AlphaFoldDB" id="A0A089MT88"/>
<evidence type="ECO:0000313" key="2">
    <source>
        <dbReference type="Proteomes" id="UP000029518"/>
    </source>
</evidence>
<dbReference type="Proteomes" id="UP000029518">
    <property type="component" value="Chromosome"/>
</dbReference>
<dbReference type="HOGENOM" id="CLU_394742_0_0_9"/>
<sequence>MTFARRMITKTLDLINLQRHNDNYADIQTDLTDHEGRITGAQSDITIHKASTTAHPAAHVTYSGAVAGAANIQEAIDFVDERLDTIIVGGSEDKDPELTDIKTPDPSYTPGRTIAAAGDVVRDMQKQFGEQLGDVAYGGQASLYGVEPTGADQTTELNTYFEALEDKGIRYAMFDKPGTFVPDSALSGTSKVLKIGNAEISRKNPVNWFTHISKTFRGFSGKINSSAVRGLTEAVDTGGFRRVAEAISQNQPVKVCIFGDSISTAGWDTANLKLRSVKGSSNPLGYINGPDASAESAAYPIKLMEMLVNSFPDTTFKYSNFSIGGEVINNWGVSRTIQIDNVWITKTWIDMCKDAAPDLLVIAFGMNHASNDSARIFSYYLKTLLDYVKANFTVIPDIVVITSPRCAYLPGETTWGTYTTHSSIHAAANAARAIGQEYGAYVCDVARITDIKRIGLDLTRPMLKKISVSDFNKILNGVTDNGDGTYSFINGASLSLAGNLQKDFQLKLKLNFHVLGSSTGHSLTVKFNKTNPGFYDNAVIFSPKSPSNLAKIDSAMRIADNAHYTIFITGSYADTVAYEGVDVVLTITKQGPIVEIKLGDNETRIIKDYADCWDVPGTLDMLYTTGTAGESLLVKSIEVWGAEYPEYLPVLLDREMFGAYAAGDYSVKQPYGGNGVNHPSSIGIEEGYVPALVELVEDIKHVVSIRNRNTDWSLFPVTETRDSIASGVTGISVIALGSITDYPKLTARVVSSGGTVYKLNRVYNASPYDHGVLLGTNEFGIYNDSGTVRLVIKSAATTGWVVTTHRRA</sequence>
<protein>
    <submittedName>
        <fullName evidence="1">Uncharacterized protein</fullName>
    </submittedName>
</protein>
<proteinExistence type="predicted"/>
<dbReference type="Gene3D" id="3.40.50.1110">
    <property type="entry name" value="SGNH hydrolase"/>
    <property type="match status" value="1"/>
</dbReference>
<name>A0A089MT88_PAEBO</name>